<feature type="compositionally biased region" description="Basic and acidic residues" evidence="1">
    <location>
        <begin position="38"/>
        <end position="59"/>
    </location>
</feature>
<evidence type="ECO:0000256" key="1">
    <source>
        <dbReference type="SAM" id="MobiDB-lite"/>
    </source>
</evidence>
<comment type="caution">
    <text evidence="2">The sequence shown here is derived from an EMBL/GenBank/DDBJ whole genome shotgun (WGS) entry which is preliminary data.</text>
</comment>
<feature type="non-terminal residue" evidence="2">
    <location>
        <position position="1"/>
    </location>
</feature>
<reference evidence="2" key="1">
    <citation type="submission" date="2023-10" db="EMBL/GenBank/DDBJ databases">
        <title>Genome assembly of Pristionchus species.</title>
        <authorList>
            <person name="Yoshida K."/>
            <person name="Sommer R.J."/>
        </authorList>
    </citation>
    <scope>NUCLEOTIDE SEQUENCE</scope>
    <source>
        <strain evidence="2">RS5133</strain>
    </source>
</reference>
<dbReference type="EMBL" id="BTSY01000003">
    <property type="protein sequence ID" value="GMT18390.1"/>
    <property type="molecule type" value="Genomic_DNA"/>
</dbReference>
<dbReference type="Proteomes" id="UP001432322">
    <property type="component" value="Unassembled WGS sequence"/>
</dbReference>
<evidence type="ECO:0000313" key="3">
    <source>
        <dbReference type="Proteomes" id="UP001432322"/>
    </source>
</evidence>
<feature type="compositionally biased region" description="Basic and acidic residues" evidence="1">
    <location>
        <begin position="77"/>
        <end position="90"/>
    </location>
</feature>
<name>A0AAV5VKB8_9BILA</name>
<gene>
    <name evidence="2" type="ORF">PFISCL1PPCAC_9687</name>
</gene>
<feature type="region of interest" description="Disordered" evidence="1">
    <location>
        <begin position="1"/>
        <end position="90"/>
    </location>
</feature>
<accession>A0AAV5VKB8</accession>
<feature type="compositionally biased region" description="Basic residues" evidence="1">
    <location>
        <begin position="28"/>
        <end position="37"/>
    </location>
</feature>
<evidence type="ECO:0000313" key="2">
    <source>
        <dbReference type="EMBL" id="GMT18390.1"/>
    </source>
</evidence>
<keyword evidence="3" id="KW-1185">Reference proteome</keyword>
<proteinExistence type="predicted"/>
<organism evidence="2 3">
    <name type="scientific">Pristionchus fissidentatus</name>
    <dbReference type="NCBI Taxonomy" id="1538716"/>
    <lineage>
        <taxon>Eukaryota</taxon>
        <taxon>Metazoa</taxon>
        <taxon>Ecdysozoa</taxon>
        <taxon>Nematoda</taxon>
        <taxon>Chromadorea</taxon>
        <taxon>Rhabditida</taxon>
        <taxon>Rhabditina</taxon>
        <taxon>Diplogasteromorpha</taxon>
        <taxon>Diplogasteroidea</taxon>
        <taxon>Neodiplogasteridae</taxon>
        <taxon>Pristionchus</taxon>
    </lineage>
</organism>
<feature type="non-terminal residue" evidence="2">
    <location>
        <position position="90"/>
    </location>
</feature>
<protein>
    <submittedName>
        <fullName evidence="2">Uncharacterized protein</fullName>
    </submittedName>
</protein>
<sequence>APSLATASTEEGGVEKLKKLSQTPAARFFRHQRQEKKKLKEMEREKKKESEDVEMRGSAEKTMTVDASSRGGATIKDAGEARFDGRGSGK</sequence>
<dbReference type="AlphaFoldDB" id="A0AAV5VKB8"/>